<gene>
    <name evidence="5" type="ORF">DM02DRAFT_672023</name>
</gene>
<dbReference type="InterPro" id="IPR050360">
    <property type="entry name" value="MFS_Sugar_Transporters"/>
</dbReference>
<name>A0A2V1DQX8_9PLEO</name>
<dbReference type="Proteomes" id="UP000244855">
    <property type="component" value="Unassembled WGS sequence"/>
</dbReference>
<dbReference type="PANTHER" id="PTHR48022:SF35">
    <property type="entry name" value="MAJOR FACILITATOR SUPERFAMILY (MFS) PROFILE DOMAIN-CONTAINING PROTEIN"/>
    <property type="match status" value="1"/>
</dbReference>
<dbReference type="STRING" id="97972.A0A2V1DQX8"/>
<proteinExistence type="predicted"/>
<organism evidence="5 6">
    <name type="scientific">Periconia macrospinosa</name>
    <dbReference type="NCBI Taxonomy" id="97972"/>
    <lineage>
        <taxon>Eukaryota</taxon>
        <taxon>Fungi</taxon>
        <taxon>Dikarya</taxon>
        <taxon>Ascomycota</taxon>
        <taxon>Pezizomycotina</taxon>
        <taxon>Dothideomycetes</taxon>
        <taxon>Pleosporomycetidae</taxon>
        <taxon>Pleosporales</taxon>
        <taxon>Massarineae</taxon>
        <taxon>Periconiaceae</taxon>
        <taxon>Periconia</taxon>
    </lineage>
</organism>
<accession>A0A2V1DQX8</accession>
<comment type="subcellular location">
    <subcellularLocation>
        <location evidence="1">Membrane</location>
        <topology evidence="1">Multi-pass membrane protein</topology>
    </subcellularLocation>
</comment>
<dbReference type="GO" id="GO:0005351">
    <property type="term" value="F:carbohydrate:proton symporter activity"/>
    <property type="evidence" value="ECO:0007669"/>
    <property type="project" value="TreeGrafter"/>
</dbReference>
<evidence type="ECO:0000256" key="2">
    <source>
        <dbReference type="ARBA" id="ARBA00022692"/>
    </source>
</evidence>
<reference evidence="5 6" key="1">
    <citation type="journal article" date="2018" name="Sci. Rep.">
        <title>Comparative genomics provides insights into the lifestyle and reveals functional heterogeneity of dark septate endophytic fungi.</title>
        <authorList>
            <person name="Knapp D.G."/>
            <person name="Nemeth J.B."/>
            <person name="Barry K."/>
            <person name="Hainaut M."/>
            <person name="Henrissat B."/>
            <person name="Johnson J."/>
            <person name="Kuo A."/>
            <person name="Lim J.H.P."/>
            <person name="Lipzen A."/>
            <person name="Nolan M."/>
            <person name="Ohm R.A."/>
            <person name="Tamas L."/>
            <person name="Grigoriev I.V."/>
            <person name="Spatafora J.W."/>
            <person name="Nagy L.G."/>
            <person name="Kovacs G.M."/>
        </authorList>
    </citation>
    <scope>NUCLEOTIDE SEQUENCE [LARGE SCALE GENOMIC DNA]</scope>
    <source>
        <strain evidence="5 6">DSE2036</strain>
    </source>
</reference>
<protein>
    <submittedName>
        <fullName evidence="5">Uncharacterized protein</fullName>
    </submittedName>
</protein>
<dbReference type="OrthoDB" id="5411533at2759"/>
<sequence length="280" mass="29992">MWTRLTTKGPQSLGGRNFNRSEIFELAGRPIRVVLGNDKFTAESTNSVGHRQKPKHKRTETGATLVLLGLGNDKFTAESTKHLLDNFPAQAAKYQGSAFSGAGGRGAYAGGSGGAYDRTNGRDERGINVRFCQLQAGRSLANLARNEVDVPVPQSMPSFPRARASDINEGGFLALYRGIVPTPATVALFPPGILIQYFIQYGASFVGGGPKAPNQGTAAFRIPREPGIQAIPGAILLVGLFFFPYPPRWLASKDRWEEALQVLAGLHGGGDIKIQETIAA</sequence>
<dbReference type="Pfam" id="PF00083">
    <property type="entry name" value="Sugar_tr"/>
    <property type="match status" value="1"/>
</dbReference>
<evidence type="ECO:0000313" key="5">
    <source>
        <dbReference type="EMBL" id="PVI00396.1"/>
    </source>
</evidence>
<keyword evidence="6" id="KW-1185">Reference proteome</keyword>
<evidence type="ECO:0000256" key="4">
    <source>
        <dbReference type="ARBA" id="ARBA00023136"/>
    </source>
</evidence>
<evidence type="ECO:0000256" key="3">
    <source>
        <dbReference type="ARBA" id="ARBA00022989"/>
    </source>
</evidence>
<keyword evidence="4" id="KW-0472">Membrane</keyword>
<keyword evidence="3" id="KW-1133">Transmembrane helix</keyword>
<keyword evidence="2" id="KW-0812">Transmembrane</keyword>
<dbReference type="InterPro" id="IPR005828">
    <property type="entry name" value="MFS_sugar_transport-like"/>
</dbReference>
<dbReference type="Gene3D" id="1.20.1250.20">
    <property type="entry name" value="MFS general substrate transporter like domains"/>
    <property type="match status" value="1"/>
</dbReference>
<evidence type="ECO:0000313" key="6">
    <source>
        <dbReference type="Proteomes" id="UP000244855"/>
    </source>
</evidence>
<dbReference type="InterPro" id="IPR036259">
    <property type="entry name" value="MFS_trans_sf"/>
</dbReference>
<dbReference type="GO" id="GO:0016020">
    <property type="term" value="C:membrane"/>
    <property type="evidence" value="ECO:0007669"/>
    <property type="project" value="UniProtKB-SubCell"/>
</dbReference>
<evidence type="ECO:0000256" key="1">
    <source>
        <dbReference type="ARBA" id="ARBA00004141"/>
    </source>
</evidence>
<dbReference type="PANTHER" id="PTHR48022">
    <property type="entry name" value="PLASTIDIC GLUCOSE TRANSPORTER 4"/>
    <property type="match status" value="1"/>
</dbReference>
<dbReference type="EMBL" id="KZ805374">
    <property type="protein sequence ID" value="PVI00396.1"/>
    <property type="molecule type" value="Genomic_DNA"/>
</dbReference>
<dbReference type="AlphaFoldDB" id="A0A2V1DQX8"/>